<dbReference type="GO" id="GO:0006154">
    <property type="term" value="P:adenosine catabolic process"/>
    <property type="evidence" value="ECO:0007669"/>
    <property type="project" value="TreeGrafter"/>
</dbReference>
<name>A0AAV9JPY0_9PEZI</name>
<reference evidence="9 10" key="1">
    <citation type="submission" date="2021-11" db="EMBL/GenBank/DDBJ databases">
        <title>Black yeast isolated from Biological Soil Crust.</title>
        <authorList>
            <person name="Kurbessoian T."/>
        </authorList>
    </citation>
    <scope>NUCLEOTIDE SEQUENCE [LARGE SCALE GENOMIC DNA]</scope>
    <source>
        <strain evidence="9 10">CCFEE 5522</strain>
    </source>
</reference>
<evidence type="ECO:0000256" key="2">
    <source>
        <dbReference type="ARBA" id="ARBA00006676"/>
    </source>
</evidence>
<sequence length="392" mass="43379">MTTSINQIVDDDFVRALPKAELHAHLSGSISPSVLQGLWKRKRAQGQCLDLEDPLTAIRQGERFVDVVSFFPLFDKYIYALVDNVWAVKFVTGQVLQDFEDDGVGYLELRTTPRENLCSNMTKQAYVTAVSETLREWNESRRLADSANSVIQHGNMIARLILSIDRKMTAVQADEVVDLAIKYKFPREVDDKSAIHLGRPLEAPVEERFVVGVDLCGNPLRGEVSTFTPAFGRAKRGGLGITVHFAEVPQSSTGSELSTILSWEPDRLGHVINVPQQYADIIKKRKLAMELCLSCNVLTGLTTGGFAEHHFGRWLKTGCAIALSTDDVGVFGSPLSNEYLLAAKHFDMPPAALVWLSKSAACASFGGRKHMLELIRRFEQRETGGGQDATEL</sequence>
<evidence type="ECO:0000256" key="7">
    <source>
        <dbReference type="ARBA" id="ARBA00048787"/>
    </source>
</evidence>
<comment type="caution">
    <text evidence="9">The sequence shown here is derived from an EMBL/GenBank/DDBJ whole genome shotgun (WGS) entry which is preliminary data.</text>
</comment>
<dbReference type="Proteomes" id="UP001324427">
    <property type="component" value="Unassembled WGS sequence"/>
</dbReference>
<evidence type="ECO:0000259" key="8">
    <source>
        <dbReference type="Pfam" id="PF00962"/>
    </source>
</evidence>
<feature type="domain" description="Adenosine deaminase" evidence="8">
    <location>
        <begin position="18"/>
        <end position="376"/>
    </location>
</feature>
<evidence type="ECO:0000256" key="5">
    <source>
        <dbReference type="ARBA" id="ARBA00022833"/>
    </source>
</evidence>
<dbReference type="PANTHER" id="PTHR11409">
    <property type="entry name" value="ADENOSINE DEAMINASE"/>
    <property type="match status" value="1"/>
</dbReference>
<dbReference type="AlphaFoldDB" id="A0AAV9JPY0"/>
<accession>A0AAV9JPY0</accession>
<evidence type="ECO:0000256" key="3">
    <source>
        <dbReference type="ARBA" id="ARBA00022723"/>
    </source>
</evidence>
<dbReference type="Gene3D" id="3.20.20.140">
    <property type="entry name" value="Metal-dependent hydrolases"/>
    <property type="match status" value="1"/>
</dbReference>
<organism evidence="9 10">
    <name type="scientific">Oleoguttula mirabilis</name>
    <dbReference type="NCBI Taxonomy" id="1507867"/>
    <lineage>
        <taxon>Eukaryota</taxon>
        <taxon>Fungi</taxon>
        <taxon>Dikarya</taxon>
        <taxon>Ascomycota</taxon>
        <taxon>Pezizomycotina</taxon>
        <taxon>Dothideomycetes</taxon>
        <taxon>Dothideomycetidae</taxon>
        <taxon>Mycosphaerellales</taxon>
        <taxon>Teratosphaeriaceae</taxon>
        <taxon>Oleoguttula</taxon>
    </lineage>
</organism>
<evidence type="ECO:0000256" key="6">
    <source>
        <dbReference type="ARBA" id="ARBA00023080"/>
    </source>
</evidence>
<dbReference type="EMBL" id="JAVFHQ010000012">
    <property type="protein sequence ID" value="KAK4547057.1"/>
    <property type="molecule type" value="Genomic_DNA"/>
</dbReference>
<dbReference type="InterPro" id="IPR032466">
    <property type="entry name" value="Metal_Hydrolase"/>
</dbReference>
<dbReference type="GO" id="GO:0046103">
    <property type="term" value="P:inosine biosynthetic process"/>
    <property type="evidence" value="ECO:0007669"/>
    <property type="project" value="TreeGrafter"/>
</dbReference>
<proteinExistence type="inferred from homology"/>
<dbReference type="InterPro" id="IPR006330">
    <property type="entry name" value="Ado/ade_deaminase"/>
</dbReference>
<evidence type="ECO:0000256" key="4">
    <source>
        <dbReference type="ARBA" id="ARBA00022801"/>
    </source>
</evidence>
<keyword evidence="6" id="KW-0546">Nucleotide metabolism</keyword>
<keyword evidence="3" id="KW-0479">Metal-binding</keyword>
<evidence type="ECO:0000313" key="10">
    <source>
        <dbReference type="Proteomes" id="UP001324427"/>
    </source>
</evidence>
<evidence type="ECO:0000256" key="1">
    <source>
        <dbReference type="ARBA" id="ARBA00001947"/>
    </source>
</evidence>
<dbReference type="GO" id="GO:0004000">
    <property type="term" value="F:adenosine deaminase activity"/>
    <property type="evidence" value="ECO:0007669"/>
    <property type="project" value="TreeGrafter"/>
</dbReference>
<dbReference type="GO" id="GO:0046872">
    <property type="term" value="F:metal ion binding"/>
    <property type="evidence" value="ECO:0007669"/>
    <property type="project" value="UniProtKB-KW"/>
</dbReference>
<dbReference type="InterPro" id="IPR001365">
    <property type="entry name" value="A_deaminase_dom"/>
</dbReference>
<evidence type="ECO:0000313" key="9">
    <source>
        <dbReference type="EMBL" id="KAK4547057.1"/>
    </source>
</evidence>
<dbReference type="Pfam" id="PF00962">
    <property type="entry name" value="A_deaminase"/>
    <property type="match status" value="1"/>
</dbReference>
<keyword evidence="10" id="KW-1185">Reference proteome</keyword>
<keyword evidence="4" id="KW-0378">Hydrolase</keyword>
<comment type="catalytic activity">
    <reaction evidence="7">
        <text>N(6)-methyl-AMP + H2O + H(+) = IMP + methylamine</text>
        <dbReference type="Rhea" id="RHEA:16001"/>
        <dbReference type="ChEBI" id="CHEBI:15377"/>
        <dbReference type="ChEBI" id="CHEBI:15378"/>
        <dbReference type="ChEBI" id="CHEBI:58053"/>
        <dbReference type="ChEBI" id="CHEBI:59338"/>
        <dbReference type="ChEBI" id="CHEBI:144842"/>
    </reaction>
    <physiologicalReaction direction="left-to-right" evidence="7">
        <dbReference type="Rhea" id="RHEA:16002"/>
    </physiologicalReaction>
</comment>
<keyword evidence="5" id="KW-0862">Zinc</keyword>
<dbReference type="GO" id="GO:0009117">
    <property type="term" value="P:nucleotide metabolic process"/>
    <property type="evidence" value="ECO:0007669"/>
    <property type="project" value="UniProtKB-KW"/>
</dbReference>
<comment type="cofactor">
    <cofactor evidence="1">
        <name>Zn(2+)</name>
        <dbReference type="ChEBI" id="CHEBI:29105"/>
    </cofactor>
</comment>
<protein>
    <recommendedName>
        <fullName evidence="8">Adenosine deaminase domain-containing protein</fullName>
    </recommendedName>
</protein>
<comment type="similarity">
    <text evidence="2">Belongs to the metallo-dependent hydrolases superfamily. Adenosine and AMP deaminases family.</text>
</comment>
<gene>
    <name evidence="9" type="ORF">LTR36_001278</name>
</gene>
<dbReference type="SUPFAM" id="SSF51556">
    <property type="entry name" value="Metallo-dependent hydrolases"/>
    <property type="match status" value="1"/>
</dbReference>
<dbReference type="PANTHER" id="PTHR11409:SF42">
    <property type="entry name" value="ADENOSINE DEAMINASE-LIKE PROTEIN"/>
    <property type="match status" value="1"/>
</dbReference>